<keyword evidence="1" id="KW-0812">Transmembrane</keyword>
<keyword evidence="1" id="KW-0472">Membrane</keyword>
<evidence type="ECO:0000313" key="2">
    <source>
        <dbReference type="EMBL" id="MBZ0156596.1"/>
    </source>
</evidence>
<evidence type="ECO:0000256" key="1">
    <source>
        <dbReference type="SAM" id="Phobius"/>
    </source>
</evidence>
<keyword evidence="1" id="KW-1133">Transmembrane helix</keyword>
<accession>A0A953J5F4</accession>
<name>A0A953J5F4_9BACT</name>
<reference evidence="2" key="2">
    <citation type="submission" date="2021-08" db="EMBL/GenBank/DDBJ databases">
        <authorList>
            <person name="Dalcin Martins P."/>
        </authorList>
    </citation>
    <scope>NUCLEOTIDE SEQUENCE</scope>
    <source>
        <strain evidence="2">MAG_39</strain>
    </source>
</reference>
<dbReference type="Proteomes" id="UP000705867">
    <property type="component" value="Unassembled WGS sequence"/>
</dbReference>
<gene>
    <name evidence="2" type="ORF">K8I29_10380</name>
</gene>
<sequence length="237" mass="26242">MAATNKKAMSIGIFLALSFLGVLLLIFSPVFGEGKNGLQFSDELFNKLSKGSSYFIPKVAQSSQKLAGRDFSLTVRMEKPEQAQKAVQVLTAAGVQAEEAAAEVKVSGDLGRLLSMVLQDSDAMYRNDGKTVAGRYGFDEREVMATWWTLLKQFDKELKKGGKIEEAKVVNDVMKKAVEAAYNFYGIEAQKVTDKAGLMAGLLLFYVAYTMWWGFAIFYLFEGFGLTMKKAKVKKEV</sequence>
<proteinExistence type="predicted"/>
<dbReference type="AlphaFoldDB" id="A0A953J5F4"/>
<protein>
    <submittedName>
        <fullName evidence="2">Uncharacterized protein</fullName>
    </submittedName>
</protein>
<reference evidence="2" key="1">
    <citation type="journal article" date="2021" name="bioRxiv">
        <title>Unraveling nitrogen, sulfur and carbon metabolic pathways and microbial community transcriptional responses to substrate deprivation and toxicity stresses in a bioreactor mimicking anoxic brackish coastal sediment conditions.</title>
        <authorList>
            <person name="Martins P.D."/>
            <person name="Echeveste M.J."/>
            <person name="Arshad A."/>
            <person name="Kurth J."/>
            <person name="Ouboter H."/>
            <person name="Jetten M.S.M."/>
            <person name="Welte C.U."/>
        </authorList>
    </citation>
    <scope>NUCLEOTIDE SEQUENCE</scope>
    <source>
        <strain evidence="2">MAG_39</strain>
    </source>
</reference>
<comment type="caution">
    <text evidence="2">The sequence shown here is derived from an EMBL/GenBank/DDBJ whole genome shotgun (WGS) entry which is preliminary data.</text>
</comment>
<dbReference type="EMBL" id="JAIOIV010000082">
    <property type="protein sequence ID" value="MBZ0156596.1"/>
    <property type="molecule type" value="Genomic_DNA"/>
</dbReference>
<feature type="transmembrane region" description="Helical" evidence="1">
    <location>
        <begin position="198"/>
        <end position="221"/>
    </location>
</feature>
<evidence type="ECO:0000313" key="3">
    <source>
        <dbReference type="Proteomes" id="UP000705867"/>
    </source>
</evidence>
<organism evidence="2 3">
    <name type="scientific">Candidatus Nitrobium versatile</name>
    <dbReference type="NCBI Taxonomy" id="2884831"/>
    <lineage>
        <taxon>Bacteria</taxon>
        <taxon>Pseudomonadati</taxon>
        <taxon>Nitrospirota</taxon>
        <taxon>Nitrospiria</taxon>
        <taxon>Nitrospirales</taxon>
        <taxon>Nitrospiraceae</taxon>
        <taxon>Candidatus Nitrobium</taxon>
    </lineage>
</organism>